<reference evidence="3 4" key="1">
    <citation type="submission" date="2017-10" db="EMBL/GenBank/DDBJ databases">
        <title>Comparative genomics in systemic dimorphic fungi from Ajellomycetaceae.</title>
        <authorList>
            <person name="Munoz J.F."/>
            <person name="Mcewen J.G."/>
            <person name="Clay O.K."/>
            <person name="Cuomo C.A."/>
        </authorList>
    </citation>
    <scope>NUCLEOTIDE SEQUENCE [LARGE SCALE GENOMIC DNA]</scope>
    <source>
        <strain evidence="3 4">UAMH130</strain>
    </source>
</reference>
<feature type="compositionally biased region" description="Polar residues" evidence="1">
    <location>
        <begin position="455"/>
        <end position="487"/>
    </location>
</feature>
<feature type="region of interest" description="Disordered" evidence="1">
    <location>
        <begin position="425"/>
        <end position="498"/>
    </location>
</feature>
<dbReference type="Proteomes" id="UP000224080">
    <property type="component" value="Unassembled WGS sequence"/>
</dbReference>
<accession>A0A2B7XDD6</accession>
<feature type="region of interest" description="Disordered" evidence="1">
    <location>
        <begin position="331"/>
        <end position="397"/>
    </location>
</feature>
<protein>
    <recommendedName>
        <fullName evidence="2">Sld7 C-terminal domain-containing protein</fullName>
    </recommendedName>
</protein>
<dbReference type="STRING" id="2060905.A0A2B7XDD6"/>
<feature type="domain" description="Sld7 C-terminal" evidence="2">
    <location>
        <begin position="402"/>
        <end position="521"/>
    </location>
</feature>
<feature type="compositionally biased region" description="Basic and acidic residues" evidence="1">
    <location>
        <begin position="164"/>
        <end position="175"/>
    </location>
</feature>
<feature type="compositionally biased region" description="Pro residues" evidence="1">
    <location>
        <begin position="149"/>
        <end position="163"/>
    </location>
</feature>
<evidence type="ECO:0000313" key="4">
    <source>
        <dbReference type="Proteomes" id="UP000224080"/>
    </source>
</evidence>
<comment type="caution">
    <text evidence="3">The sequence shown here is derived from an EMBL/GenBank/DDBJ whole genome shotgun (WGS) entry which is preliminary data.</text>
</comment>
<keyword evidence="4" id="KW-1185">Reference proteome</keyword>
<dbReference type="AlphaFoldDB" id="A0A2B7XDD6"/>
<evidence type="ECO:0000256" key="1">
    <source>
        <dbReference type="SAM" id="MobiDB-lite"/>
    </source>
</evidence>
<evidence type="ECO:0000259" key="2">
    <source>
        <dbReference type="Pfam" id="PF18596"/>
    </source>
</evidence>
<organism evidence="3 4">
    <name type="scientific">Blastomyces parvus</name>
    <dbReference type="NCBI Taxonomy" id="2060905"/>
    <lineage>
        <taxon>Eukaryota</taxon>
        <taxon>Fungi</taxon>
        <taxon>Dikarya</taxon>
        <taxon>Ascomycota</taxon>
        <taxon>Pezizomycotina</taxon>
        <taxon>Eurotiomycetes</taxon>
        <taxon>Eurotiomycetidae</taxon>
        <taxon>Onygenales</taxon>
        <taxon>Ajellomycetaceae</taxon>
        <taxon>Blastomyces</taxon>
    </lineage>
</organism>
<feature type="compositionally biased region" description="Polar residues" evidence="1">
    <location>
        <begin position="425"/>
        <end position="434"/>
    </location>
</feature>
<dbReference type="OrthoDB" id="4205424at2759"/>
<name>A0A2B7XDD6_9EURO</name>
<sequence length="574" mass="62122">MEVWSGPVAGAGDLSDGKGISLLVDPTLLSHCALPKEAQLSLRSFVNPTLIPYYARIGPALEVHIKDFKSIEWWKCRLLSDVSAEDEGEDEDADDRFDDSLPIQCPTGVLLAVETPHRRHSTSNAHNNDVTDILVYGVLDLPSLRSKRPPTPPPSSSPTLPDPTPKDSNDDEVSAPRRELRIHAVTLCSGLIAMAEALPSPPLSPAPACFADNNDDNDNDNGNDYDNETYAEFLPEQQPPCPKRKRMASIFDAATEYHKKVRRKGGEAVAQLMSRSLSLTPSSGHQLSNSAIMKIKKEPLDTPFFDKGNYINNNSNSSTHKPRTLSISRITKTPKQSSSATPVAAHVRDSSSNSGARPRTASVSSWRNTPGPLVPHQQQQQDRHIHHEPQTACASPSETISANKALLTRTILTCMRLYGFHRNSRTINPATTSSHSKRPPLPESTDMDSPAALPTKTTMTFAESQSRAPTDKPSQSHSRPSTATTIPSAAPPDTDEDDDFKAMYHATYRAASFALRRYLKDVTNGSTTTGGSVVAGANGLNSASSQIGGIGVPVLEKGKATDLVDGVLRLFCET</sequence>
<feature type="compositionally biased region" description="Polar residues" evidence="1">
    <location>
        <begin position="331"/>
        <end position="341"/>
    </location>
</feature>
<gene>
    <name evidence="3" type="ORF">GX51_02296</name>
</gene>
<evidence type="ECO:0000313" key="3">
    <source>
        <dbReference type="EMBL" id="PGH06668.1"/>
    </source>
</evidence>
<dbReference type="Pfam" id="PF18596">
    <property type="entry name" value="Sld7_C"/>
    <property type="match status" value="1"/>
</dbReference>
<proteinExistence type="predicted"/>
<dbReference type="InterPro" id="IPR041260">
    <property type="entry name" value="Sld7_C"/>
</dbReference>
<feature type="compositionally biased region" description="Polar residues" evidence="1">
    <location>
        <begin position="350"/>
        <end position="368"/>
    </location>
</feature>
<feature type="region of interest" description="Disordered" evidence="1">
    <location>
        <begin position="144"/>
        <end position="175"/>
    </location>
</feature>
<dbReference type="EMBL" id="PDNC01000020">
    <property type="protein sequence ID" value="PGH06668.1"/>
    <property type="molecule type" value="Genomic_DNA"/>
</dbReference>